<dbReference type="FunFam" id="1.25.40.10:FF:000073">
    <property type="entry name" value="Pentatricopeptide repeat-containing protein chloroplastic"/>
    <property type="match status" value="1"/>
</dbReference>
<keyword evidence="5" id="KW-1185">Reference proteome</keyword>
<feature type="repeat" description="PPR" evidence="3">
    <location>
        <begin position="129"/>
        <end position="163"/>
    </location>
</feature>
<dbReference type="FunFam" id="1.25.40.10:FF:000090">
    <property type="entry name" value="Pentatricopeptide repeat-containing protein, chloroplastic"/>
    <property type="match status" value="1"/>
</dbReference>
<dbReference type="FunFam" id="1.25.40.10:FF:000196">
    <property type="entry name" value="Pentatricopeptide repeat-containing protein At4g14850"/>
    <property type="match status" value="1"/>
</dbReference>
<dbReference type="NCBIfam" id="TIGR00756">
    <property type="entry name" value="PPR"/>
    <property type="match status" value="4"/>
</dbReference>
<reference evidence="4 5" key="1">
    <citation type="journal article" date="2021" name="Commun. Biol.">
        <title>The genome of Shorea leprosula (Dipterocarpaceae) highlights the ecological relevance of drought in aseasonal tropical rainforests.</title>
        <authorList>
            <person name="Ng K.K.S."/>
            <person name="Kobayashi M.J."/>
            <person name="Fawcett J.A."/>
            <person name="Hatakeyama M."/>
            <person name="Paape T."/>
            <person name="Ng C.H."/>
            <person name="Ang C.C."/>
            <person name="Tnah L.H."/>
            <person name="Lee C.T."/>
            <person name="Nishiyama T."/>
            <person name="Sese J."/>
            <person name="O'Brien M.J."/>
            <person name="Copetti D."/>
            <person name="Mohd Noor M.I."/>
            <person name="Ong R.C."/>
            <person name="Putra M."/>
            <person name="Sireger I.Z."/>
            <person name="Indrioko S."/>
            <person name="Kosugi Y."/>
            <person name="Izuno A."/>
            <person name="Isagi Y."/>
            <person name="Lee S.L."/>
            <person name="Shimizu K.K."/>
        </authorList>
    </citation>
    <scope>NUCLEOTIDE SEQUENCE [LARGE SCALE GENOMIC DNA]</scope>
    <source>
        <strain evidence="4">214</strain>
    </source>
</reference>
<dbReference type="GO" id="GO:0009451">
    <property type="term" value="P:RNA modification"/>
    <property type="evidence" value="ECO:0007669"/>
    <property type="project" value="InterPro"/>
</dbReference>
<name>A0AAV5IK99_9ROSI</name>
<proteinExistence type="inferred from homology"/>
<protein>
    <recommendedName>
        <fullName evidence="6">Pentatricopeptide repeat-containing protein</fullName>
    </recommendedName>
</protein>
<dbReference type="PROSITE" id="PS51375">
    <property type="entry name" value="PPR"/>
    <property type="match status" value="6"/>
</dbReference>
<organism evidence="4 5">
    <name type="scientific">Rubroshorea leprosula</name>
    <dbReference type="NCBI Taxonomy" id="152421"/>
    <lineage>
        <taxon>Eukaryota</taxon>
        <taxon>Viridiplantae</taxon>
        <taxon>Streptophyta</taxon>
        <taxon>Embryophyta</taxon>
        <taxon>Tracheophyta</taxon>
        <taxon>Spermatophyta</taxon>
        <taxon>Magnoliopsida</taxon>
        <taxon>eudicotyledons</taxon>
        <taxon>Gunneridae</taxon>
        <taxon>Pentapetalae</taxon>
        <taxon>rosids</taxon>
        <taxon>malvids</taxon>
        <taxon>Malvales</taxon>
        <taxon>Dipterocarpaceae</taxon>
        <taxon>Rubroshorea</taxon>
    </lineage>
</organism>
<feature type="repeat" description="PPR" evidence="3">
    <location>
        <begin position="27"/>
        <end position="61"/>
    </location>
</feature>
<dbReference type="AlphaFoldDB" id="A0AAV5IK99"/>
<dbReference type="EMBL" id="BPVZ01000012">
    <property type="protein sequence ID" value="GKU98267.1"/>
    <property type="molecule type" value="Genomic_DNA"/>
</dbReference>
<comment type="caution">
    <text evidence="4">The sequence shown here is derived from an EMBL/GenBank/DDBJ whole genome shotgun (WGS) entry which is preliminary data.</text>
</comment>
<dbReference type="InterPro" id="IPR011990">
    <property type="entry name" value="TPR-like_helical_dom_sf"/>
</dbReference>
<comment type="similarity">
    <text evidence="2">Belongs to the PPR family. PCMP-E subfamily.</text>
</comment>
<dbReference type="Pfam" id="PF01535">
    <property type="entry name" value="PPR"/>
    <property type="match status" value="6"/>
</dbReference>
<sequence>MYVRCGSLDTALHVFDTLLNNQVLVPDATVWNSMLDGYFRYGFFHQGISHFRRMQSLGILPDAYSLCILLGISGRFLGYLEGKQIHGYIVRSMLFGDPFLETSLIEMYSTFSRPREAWCVFLKLEDKSNVVPWNVTIGTFCANGMWARSLEIYSLMKDENVKIVSESLTITLSSCCQCQSVNFGKQVHCDVIKIGFQTDPYVYTSLLTMYGKCKLLEDAKKIFNQVPDKEIELWNAMISAYVFNGCAYDAFEVYTKMRFNFITPDSFTMSNILTSCSMIGIYNVGRSLHAELVKRPIENTITVKSSLVTMYCKCGSVDDATSVFSTIREMDIVSWGSMISGFLQNGKFKEALDLFRIMEADGLRPDSDIMSTVISACNGLENIELGCMVHGYAIKSGLDLDVYVATSLVGMYSKCGFPDMAGNVFYGMPHKNLVAWNSMMTCYSLNGHPDKSIELFPQIVQHGFCPDSISITSALAALSSIAALLKGKIIHGYLIRQEILSDTEVENALIDMYIKSGLLRYARNIFQSMSKKNVVTWNSMIAGYGSHGECDRALSLFHEMKSFGITPDDVTFLCLISSCNHSGLVDEGQNLLQSMKVEYGIEPKMEHYVNVVDLLGRAGRLDDAYSFIKNMPIEADRSIWLSLLCACRTHHDIELGEVAADNLLKLEPSRGSNYVQLLNLYGEAELWDKVAKLRVTMKEKGLKKIPGCSWIEVKNRIDVFFSGDSSSKKTVKIYETLHSLQRNMEKKGDDCHFYGL</sequence>
<dbReference type="PANTHER" id="PTHR47926:SF452">
    <property type="entry name" value="PENTATRICOPEPTIDE REPEAT-CONTAINING PROTEIN"/>
    <property type="match status" value="1"/>
</dbReference>
<evidence type="ECO:0000256" key="1">
    <source>
        <dbReference type="ARBA" id="ARBA00022737"/>
    </source>
</evidence>
<gene>
    <name evidence="4" type="ORF">SLEP1_g11291</name>
</gene>
<evidence type="ECO:0000313" key="4">
    <source>
        <dbReference type="EMBL" id="GKU98267.1"/>
    </source>
</evidence>
<dbReference type="GO" id="GO:0003729">
    <property type="term" value="F:mRNA binding"/>
    <property type="evidence" value="ECO:0007669"/>
    <property type="project" value="UniProtKB-ARBA"/>
</dbReference>
<feature type="repeat" description="PPR" evidence="3">
    <location>
        <begin position="331"/>
        <end position="365"/>
    </location>
</feature>
<dbReference type="Pfam" id="PF20431">
    <property type="entry name" value="E_motif"/>
    <property type="match status" value="1"/>
</dbReference>
<keyword evidence="1" id="KW-0677">Repeat</keyword>
<evidence type="ECO:0000313" key="5">
    <source>
        <dbReference type="Proteomes" id="UP001054252"/>
    </source>
</evidence>
<dbReference type="PANTHER" id="PTHR47926">
    <property type="entry name" value="PENTATRICOPEPTIDE REPEAT-CONTAINING PROTEIN"/>
    <property type="match status" value="1"/>
</dbReference>
<feature type="repeat" description="PPR" evidence="3">
    <location>
        <begin position="533"/>
        <end position="567"/>
    </location>
</feature>
<dbReference type="Pfam" id="PF13041">
    <property type="entry name" value="PPR_2"/>
    <property type="match status" value="2"/>
</dbReference>
<dbReference type="InterPro" id="IPR046848">
    <property type="entry name" value="E_motif"/>
</dbReference>
<dbReference type="Proteomes" id="UP001054252">
    <property type="component" value="Unassembled WGS sequence"/>
</dbReference>
<feature type="repeat" description="PPR" evidence="3">
    <location>
        <begin position="199"/>
        <end position="233"/>
    </location>
</feature>
<dbReference type="FunFam" id="1.25.40.10:FF:000285">
    <property type="entry name" value="Pentatricopeptide repeat-containing protein, chloroplastic"/>
    <property type="match status" value="1"/>
</dbReference>
<accession>A0AAV5IK99</accession>
<dbReference type="InterPro" id="IPR046960">
    <property type="entry name" value="PPR_At4g14850-like_plant"/>
</dbReference>
<feature type="repeat" description="PPR" evidence="3">
    <location>
        <begin position="432"/>
        <end position="466"/>
    </location>
</feature>
<dbReference type="Gene3D" id="1.25.40.10">
    <property type="entry name" value="Tetratricopeptide repeat domain"/>
    <property type="match status" value="7"/>
</dbReference>
<evidence type="ECO:0000256" key="2">
    <source>
        <dbReference type="ARBA" id="ARBA00061659"/>
    </source>
</evidence>
<dbReference type="InterPro" id="IPR002885">
    <property type="entry name" value="PPR_rpt"/>
</dbReference>
<evidence type="ECO:0000256" key="3">
    <source>
        <dbReference type="PROSITE-ProRule" id="PRU00708"/>
    </source>
</evidence>
<evidence type="ECO:0008006" key="6">
    <source>
        <dbReference type="Google" id="ProtNLM"/>
    </source>
</evidence>